<keyword evidence="1" id="KW-0732">Signal</keyword>
<evidence type="ECO:0000313" key="3">
    <source>
        <dbReference type="Proteomes" id="UP000054266"/>
    </source>
</evidence>
<keyword evidence="3" id="KW-1185">Reference proteome</keyword>
<organism evidence="2 3">
    <name type="scientific">Phialophora macrospora</name>
    <dbReference type="NCBI Taxonomy" id="1851006"/>
    <lineage>
        <taxon>Eukaryota</taxon>
        <taxon>Fungi</taxon>
        <taxon>Dikarya</taxon>
        <taxon>Ascomycota</taxon>
        <taxon>Pezizomycotina</taxon>
        <taxon>Eurotiomycetes</taxon>
        <taxon>Chaetothyriomycetidae</taxon>
        <taxon>Chaetothyriales</taxon>
        <taxon>Herpotrichiellaceae</taxon>
        <taxon>Phialophora</taxon>
    </lineage>
</organism>
<reference evidence="2 3" key="1">
    <citation type="submission" date="2015-01" db="EMBL/GenBank/DDBJ databases">
        <title>The Genome Sequence of Capronia semiimmersa CBS27337.</title>
        <authorList>
            <consortium name="The Broad Institute Genomics Platform"/>
            <person name="Cuomo C."/>
            <person name="de Hoog S."/>
            <person name="Gorbushina A."/>
            <person name="Stielow B."/>
            <person name="Teixiera M."/>
            <person name="Abouelleil A."/>
            <person name="Chapman S.B."/>
            <person name="Priest M."/>
            <person name="Young S.K."/>
            <person name="Wortman J."/>
            <person name="Nusbaum C."/>
            <person name="Birren B."/>
        </authorList>
    </citation>
    <scope>NUCLEOTIDE SEQUENCE [LARGE SCALE GENOMIC DNA]</scope>
    <source>
        <strain evidence="2 3">CBS 27337</strain>
    </source>
</reference>
<name>A0A0D2D6G4_9EURO</name>
<feature type="signal peptide" evidence="1">
    <location>
        <begin position="1"/>
        <end position="20"/>
    </location>
</feature>
<proteinExistence type="predicted"/>
<dbReference type="HOGENOM" id="CLU_159449_0_0_1"/>
<protein>
    <submittedName>
        <fullName evidence="2">Uncharacterized protein</fullName>
    </submittedName>
</protein>
<feature type="chain" id="PRO_5002240229" evidence="1">
    <location>
        <begin position="21"/>
        <end position="131"/>
    </location>
</feature>
<sequence>MRISSAFGTIVLFLASVALATMPAGDWAGETTITVTSSYSTTLTVTKYLTYANATAKTSSSYSVTPTGYNTTSSYSTGATTVHSPTLTAPASASSSVFPPIASATGAASSLEMNLAVAGLAGAAALFWGSL</sequence>
<accession>A0A0D2D6G4</accession>
<dbReference type="Proteomes" id="UP000054266">
    <property type="component" value="Unassembled WGS sequence"/>
</dbReference>
<evidence type="ECO:0000313" key="2">
    <source>
        <dbReference type="EMBL" id="KIW73141.1"/>
    </source>
</evidence>
<dbReference type="AlphaFoldDB" id="A0A0D2D6G4"/>
<dbReference type="EMBL" id="KN846956">
    <property type="protein sequence ID" value="KIW73141.1"/>
    <property type="molecule type" value="Genomic_DNA"/>
</dbReference>
<evidence type="ECO:0000256" key="1">
    <source>
        <dbReference type="SAM" id="SignalP"/>
    </source>
</evidence>
<gene>
    <name evidence="2" type="ORF">PV04_01282</name>
</gene>